<dbReference type="AlphaFoldDB" id="A0A194VVI9"/>
<evidence type="ECO:0000256" key="1">
    <source>
        <dbReference type="SAM" id="MobiDB-lite"/>
    </source>
</evidence>
<dbReference type="InterPro" id="IPR052973">
    <property type="entry name" value="Fungal_sec-metab_reg_TF"/>
</dbReference>
<dbReference type="EMBL" id="CM003100">
    <property type="protein sequence ID" value="KUI67835.1"/>
    <property type="molecule type" value="Genomic_DNA"/>
</dbReference>
<gene>
    <name evidence="2" type="ORF">VM1G_02708</name>
</gene>
<protein>
    <submittedName>
        <fullName evidence="2">Uncharacterized protein</fullName>
    </submittedName>
</protein>
<dbReference type="PANTHER" id="PTHR35392">
    <property type="entry name" value="ZN(II)2CYS6 TRANSCRIPTION FACTOR (EUROFUNG)-RELATED-RELATED"/>
    <property type="match status" value="1"/>
</dbReference>
<proteinExistence type="predicted"/>
<feature type="compositionally biased region" description="Basic and acidic residues" evidence="1">
    <location>
        <begin position="124"/>
        <end position="142"/>
    </location>
</feature>
<dbReference type="OrthoDB" id="3474066at2759"/>
<keyword evidence="3" id="KW-1185">Reference proteome</keyword>
<name>A0A194VVI9_CYTMA</name>
<accession>A0A194VVI9</accession>
<feature type="region of interest" description="Disordered" evidence="1">
    <location>
        <begin position="112"/>
        <end position="145"/>
    </location>
</feature>
<dbReference type="PANTHER" id="PTHR35392:SF3">
    <property type="entry name" value="ZN(2)-C6 FUNGAL-TYPE DOMAIN-CONTAINING PROTEIN"/>
    <property type="match status" value="1"/>
</dbReference>
<reference evidence="2" key="1">
    <citation type="submission" date="2014-12" db="EMBL/GenBank/DDBJ databases">
        <title>Genome Sequence of Valsa Canker Pathogens Uncovers a Specific Adaption of Colonization on Woody Bark.</title>
        <authorList>
            <person name="Yin Z."/>
            <person name="Liu H."/>
            <person name="Gao X."/>
            <person name="Li Z."/>
            <person name="Song N."/>
            <person name="Ke X."/>
            <person name="Dai Q."/>
            <person name="Wu Y."/>
            <person name="Sun Y."/>
            <person name="Xu J.-R."/>
            <person name="Kang Z.K."/>
            <person name="Wang L."/>
            <person name="Huang L."/>
        </authorList>
    </citation>
    <scope>NUCLEOTIDE SEQUENCE [LARGE SCALE GENOMIC DNA]</scope>
    <source>
        <strain evidence="2">03-8</strain>
    </source>
</reference>
<evidence type="ECO:0000313" key="3">
    <source>
        <dbReference type="Proteomes" id="UP000078559"/>
    </source>
</evidence>
<organism evidence="2 3">
    <name type="scientific">Cytospora mali</name>
    <name type="common">Apple Valsa canker fungus</name>
    <name type="synonym">Valsa mali</name>
    <dbReference type="NCBI Taxonomy" id="578113"/>
    <lineage>
        <taxon>Eukaryota</taxon>
        <taxon>Fungi</taxon>
        <taxon>Dikarya</taxon>
        <taxon>Ascomycota</taxon>
        <taxon>Pezizomycotina</taxon>
        <taxon>Sordariomycetes</taxon>
        <taxon>Sordariomycetidae</taxon>
        <taxon>Diaporthales</taxon>
        <taxon>Cytosporaceae</taxon>
        <taxon>Cytospora</taxon>
    </lineage>
</organism>
<sequence>MMNSHFTKRRPYGYDHDPPEHLLENPPLVSPFQGSVGYPFSHHHLSPEVQNPIAQTENIIHVPQYGEFLDFSGPYHQQQLQDHDQAYQEQHQQYYQEYRLYPRKRQRLDTNMPIPLFSQGNPGQDDHEKSPVSGQSEREDGSRGSLMGALGSCLGVVGMCPPYTTYETVPAYQSAPSVTGYDSAVSRAYSAELLSPVRAPIQEYPAVTSSGPGQTGLFDIEDPAHTAHLPNYPPLQPVSHYGSQPTTSPESMVYPSLDTNQGFLKSETSPVFLKSEGVGQGFRAPGFPNVSTPMQPGESSYAHDGVSRAEDGSYIRHGLINYQLPPRYRITHAYAQPDVLASEQADHCPIVSQGNGLEVVLPNHKPPSTKRGPFKNQEKRQQTAHCEINSEAPEDDDAPCDGCKKILANSKIHRLPCRRWKITEVKLFKPGQVKGYEWTCRWKDGTAGPDIGQWENPEVKIIRLTEGYGDGVELRVRRFVPQPGDKLERTWVENGKMQRRWIEPYALIDLDAAKASYETYLRSGLTKMCKALLGPTEKLLWRTYEFAILRAQSPNTTEEERELIRKTLDLWAAVRLTTKSFEIIGKETLGIPKAKGQPVPIPPVMGAQIDNILLNQTLPKLRRETLETLQTMTQAKKPKTWLTTYLVSFILLHNVALITAHDEGYAKKHGMQTRFARKDMVEQYHLGANIFLAYYHYCNKSVYPFSKECKDSDLQNLAELDQTSINFVKYTRSYVGEHKSQWQELRAAKKYGNDYYFLSQLYEQDWSPQPTIVD</sequence>
<evidence type="ECO:0000313" key="2">
    <source>
        <dbReference type="EMBL" id="KUI67835.1"/>
    </source>
</evidence>
<dbReference type="Proteomes" id="UP000078559">
    <property type="component" value="Chromosome 3"/>
</dbReference>
<feature type="region of interest" description="Disordered" evidence="1">
    <location>
        <begin position="364"/>
        <end position="396"/>
    </location>
</feature>